<dbReference type="InterPro" id="IPR050713">
    <property type="entry name" value="RTP_Phos/Ushers"/>
</dbReference>
<sequence>MTATTIDYFSAIYSDEENATDTIYVYDTFIILWIKVSDRPSAEYSCQVKINETDQWHPAEFLNDSTTIAIAPMMNLDPYTFYVFTLNCDGVVENLKREYRTKIGRPSPPQNLTVEKNLTSVLFTWSPPLKPAGPDYYYQLTVYPKLLNANLSRTVLSYEMTIGYQPGIHLVYIEACNEISSNETLCSRFTRASFTIETTTTTSQKFLNDSTTIAIAPMMHLDPYTFYVFTLNCDGVVENLKREYRTKIGRPSPPQNLTVEKNLTSVLFTWSPPLKPAGPDYYYQLTEYFNAGKH</sequence>
<dbReference type="CDD" id="cd00063">
    <property type="entry name" value="FN3"/>
    <property type="match status" value="2"/>
</dbReference>
<dbReference type="Proteomes" id="UP000663845">
    <property type="component" value="Unassembled WGS sequence"/>
</dbReference>
<protein>
    <recommendedName>
        <fullName evidence="1">Fibronectin type-III domain-containing protein</fullName>
    </recommendedName>
</protein>
<dbReference type="EMBL" id="CAJNOG010000251">
    <property type="protein sequence ID" value="CAF1116927.1"/>
    <property type="molecule type" value="Genomic_DNA"/>
</dbReference>
<dbReference type="GO" id="GO:0016020">
    <property type="term" value="C:membrane"/>
    <property type="evidence" value="ECO:0007669"/>
    <property type="project" value="UniProtKB-SubCell"/>
</dbReference>
<proteinExistence type="predicted"/>
<accession>A0A814QBE3</accession>
<dbReference type="InterPro" id="IPR013783">
    <property type="entry name" value="Ig-like_fold"/>
</dbReference>
<gene>
    <name evidence="2" type="ORF">JYZ213_LOCUS22256</name>
</gene>
<dbReference type="PANTHER" id="PTHR46957">
    <property type="entry name" value="CYTOKINE RECEPTOR"/>
    <property type="match status" value="1"/>
</dbReference>
<dbReference type="InterPro" id="IPR036116">
    <property type="entry name" value="FN3_sf"/>
</dbReference>
<name>A0A814QBE3_9BILA</name>
<dbReference type="InterPro" id="IPR003961">
    <property type="entry name" value="FN3_dom"/>
</dbReference>
<dbReference type="AlphaFoldDB" id="A0A814QBE3"/>
<dbReference type="PANTHER" id="PTHR46957:SF3">
    <property type="entry name" value="CYTOKINE RECEPTOR"/>
    <property type="match status" value="1"/>
</dbReference>
<reference evidence="2" key="1">
    <citation type="submission" date="2021-02" db="EMBL/GenBank/DDBJ databases">
        <authorList>
            <person name="Nowell W R."/>
        </authorList>
    </citation>
    <scope>NUCLEOTIDE SEQUENCE</scope>
</reference>
<evidence type="ECO:0000313" key="2">
    <source>
        <dbReference type="EMBL" id="CAF1116927.1"/>
    </source>
</evidence>
<evidence type="ECO:0000313" key="3">
    <source>
        <dbReference type="Proteomes" id="UP000663845"/>
    </source>
</evidence>
<organism evidence="2 3">
    <name type="scientific">Adineta steineri</name>
    <dbReference type="NCBI Taxonomy" id="433720"/>
    <lineage>
        <taxon>Eukaryota</taxon>
        <taxon>Metazoa</taxon>
        <taxon>Spiralia</taxon>
        <taxon>Gnathifera</taxon>
        <taxon>Rotifera</taxon>
        <taxon>Eurotatoria</taxon>
        <taxon>Bdelloidea</taxon>
        <taxon>Adinetida</taxon>
        <taxon>Adinetidae</taxon>
        <taxon>Adineta</taxon>
    </lineage>
</organism>
<feature type="domain" description="Fibronectin type-III" evidence="1">
    <location>
        <begin position="105"/>
        <end position="201"/>
    </location>
</feature>
<dbReference type="Gene3D" id="2.60.40.10">
    <property type="entry name" value="Immunoglobulins"/>
    <property type="match status" value="2"/>
</dbReference>
<dbReference type="PROSITE" id="PS50853">
    <property type="entry name" value="FN3"/>
    <property type="match status" value="1"/>
</dbReference>
<comment type="caution">
    <text evidence="2">The sequence shown here is derived from an EMBL/GenBank/DDBJ whole genome shotgun (WGS) entry which is preliminary data.</text>
</comment>
<dbReference type="SUPFAM" id="SSF49265">
    <property type="entry name" value="Fibronectin type III"/>
    <property type="match status" value="2"/>
</dbReference>
<evidence type="ECO:0000259" key="1">
    <source>
        <dbReference type="PROSITE" id="PS50853"/>
    </source>
</evidence>